<proteinExistence type="predicted"/>
<evidence type="ECO:0000313" key="3">
    <source>
        <dbReference type="Proteomes" id="UP000494249"/>
    </source>
</evidence>
<evidence type="ECO:0000313" key="2">
    <source>
        <dbReference type="EMBL" id="CAB3651709.1"/>
    </source>
</evidence>
<keyword evidence="1" id="KW-1133">Transmembrane helix</keyword>
<accession>A0A6J5A334</accession>
<protein>
    <submittedName>
        <fullName evidence="2">Uncharacterized protein</fullName>
    </submittedName>
</protein>
<keyword evidence="1" id="KW-0472">Membrane</keyword>
<sequence>MRFRLRFARGNRGAGPGVASRVRRAGYLMRTPRGAPRRANADLTRLARARRRLLRASDERGSRKAGVWVTLFVTAALLIAVQRFAANTDVPRELRAMIASTNCTARYAALLDLAELARRDGTASDVVMRGLSTRSGARGALSECPRLSPAGPEQ</sequence>
<dbReference type="EMBL" id="CADIKB010000003">
    <property type="protein sequence ID" value="CAB3651709.1"/>
    <property type="molecule type" value="Genomic_DNA"/>
</dbReference>
<dbReference type="RefSeq" id="WP_035478008.1">
    <property type="nucleotide sequence ID" value="NZ_CADIKB010000003.1"/>
</dbReference>
<evidence type="ECO:0000256" key="1">
    <source>
        <dbReference type="SAM" id="Phobius"/>
    </source>
</evidence>
<dbReference type="AlphaFoldDB" id="A0A6J5A334"/>
<reference evidence="2 3" key="1">
    <citation type="submission" date="2020-04" db="EMBL/GenBank/DDBJ databases">
        <authorList>
            <person name="De Canck E."/>
        </authorList>
    </citation>
    <scope>NUCLEOTIDE SEQUENCE [LARGE SCALE GENOMIC DNA]</scope>
    <source>
        <strain evidence="2 3">LMG 22037</strain>
    </source>
</reference>
<dbReference type="Proteomes" id="UP000494249">
    <property type="component" value="Unassembled WGS sequence"/>
</dbReference>
<gene>
    <name evidence="2" type="ORF">LMG22037_01010</name>
</gene>
<keyword evidence="1" id="KW-0812">Transmembrane</keyword>
<name>A0A6J5A334_9BURK</name>
<feature type="transmembrane region" description="Helical" evidence="1">
    <location>
        <begin position="65"/>
        <end position="85"/>
    </location>
</feature>
<organism evidence="2 3">
    <name type="scientific">Paraburkholderia phenoliruptrix</name>
    <dbReference type="NCBI Taxonomy" id="252970"/>
    <lineage>
        <taxon>Bacteria</taxon>
        <taxon>Pseudomonadati</taxon>
        <taxon>Pseudomonadota</taxon>
        <taxon>Betaproteobacteria</taxon>
        <taxon>Burkholderiales</taxon>
        <taxon>Burkholderiaceae</taxon>
        <taxon>Paraburkholderia</taxon>
    </lineage>
</organism>